<evidence type="ECO:0008006" key="3">
    <source>
        <dbReference type="Google" id="ProtNLM"/>
    </source>
</evidence>
<dbReference type="InterPro" id="IPR050177">
    <property type="entry name" value="Lipid_A_modif_metabolic_enz"/>
</dbReference>
<dbReference type="PANTHER" id="PTHR43245">
    <property type="entry name" value="BIFUNCTIONAL POLYMYXIN RESISTANCE PROTEIN ARNA"/>
    <property type="match status" value="1"/>
</dbReference>
<proteinExistence type="predicted"/>
<evidence type="ECO:0000313" key="2">
    <source>
        <dbReference type="Proteomes" id="UP000054248"/>
    </source>
</evidence>
<dbReference type="EMBL" id="KN823029">
    <property type="protein sequence ID" value="KIO26123.1"/>
    <property type="molecule type" value="Genomic_DNA"/>
</dbReference>
<reference evidence="2" key="2">
    <citation type="submission" date="2015-01" db="EMBL/GenBank/DDBJ databases">
        <title>Evolutionary Origins and Diversification of the Mycorrhizal Mutualists.</title>
        <authorList>
            <consortium name="DOE Joint Genome Institute"/>
            <consortium name="Mycorrhizal Genomics Consortium"/>
            <person name="Kohler A."/>
            <person name="Kuo A."/>
            <person name="Nagy L.G."/>
            <person name="Floudas D."/>
            <person name="Copeland A."/>
            <person name="Barry K.W."/>
            <person name="Cichocki N."/>
            <person name="Veneault-Fourrey C."/>
            <person name="LaButti K."/>
            <person name="Lindquist E.A."/>
            <person name="Lipzen A."/>
            <person name="Lundell T."/>
            <person name="Morin E."/>
            <person name="Murat C."/>
            <person name="Riley R."/>
            <person name="Ohm R."/>
            <person name="Sun H."/>
            <person name="Tunlid A."/>
            <person name="Henrissat B."/>
            <person name="Grigoriev I.V."/>
            <person name="Hibbett D.S."/>
            <person name="Martin F."/>
        </authorList>
    </citation>
    <scope>NUCLEOTIDE SEQUENCE [LARGE SCALE GENOMIC DNA]</scope>
    <source>
        <strain evidence="2">MUT 4182</strain>
    </source>
</reference>
<dbReference type="Proteomes" id="UP000054248">
    <property type="component" value="Unassembled WGS sequence"/>
</dbReference>
<dbReference type="PANTHER" id="PTHR43245:SF11">
    <property type="entry name" value="LD23561P"/>
    <property type="match status" value="1"/>
</dbReference>
<dbReference type="InterPro" id="IPR036291">
    <property type="entry name" value="NAD(P)-bd_dom_sf"/>
</dbReference>
<organism evidence="1 2">
    <name type="scientific">Tulasnella calospora MUT 4182</name>
    <dbReference type="NCBI Taxonomy" id="1051891"/>
    <lineage>
        <taxon>Eukaryota</taxon>
        <taxon>Fungi</taxon>
        <taxon>Dikarya</taxon>
        <taxon>Basidiomycota</taxon>
        <taxon>Agaricomycotina</taxon>
        <taxon>Agaricomycetes</taxon>
        <taxon>Cantharellales</taxon>
        <taxon>Tulasnellaceae</taxon>
        <taxon>Tulasnella</taxon>
    </lineage>
</organism>
<accession>A0A0C3KXI2</accession>
<dbReference type="AlphaFoldDB" id="A0A0C3KXI2"/>
<dbReference type="STRING" id="1051891.A0A0C3KXI2"/>
<keyword evidence="2" id="KW-1185">Reference proteome</keyword>
<protein>
    <recommendedName>
        <fullName evidence="3">NAD-dependent epimerase/dehydratase domain-containing protein</fullName>
    </recommendedName>
</protein>
<sequence>MSEKPSVLILGGLPNASRHLTTFLVPQDGEPLVSFIRVVDKYSVLPPTTYVGSAFTKTLANPVVNYQQGNLLLPATLTKVFEPPEGGKPFDYVFDCTGDMTFDRPNEIQRDHTAKLSYSIGLEAAKRKVKAYVRTLGPYYETPNDKPAEEKDDLKPRGVRGVWWHEGLRMLAGIPDLNLAIVRTATTYGPYNLSGIVTPRITLGRVYQYLNEEMKYLWSGDIRMHTIHLDDVAGALWAVAQWMEPLGRAKANEIAGETLRFHAPEKKDLLKDLEGHLPKDKDPVAPLFNVIDDSDSTQGSMGQAVADLFGINFGFHGFIVNTKVKVDFDNMVEEINIKHVEAWTEICLKSDPRIINPTVQAYIDGHLLAKYSICYNGGKIKRIVGYELKRPKLDVNSLKEVIQSFRVDGLWPNYQDTV</sequence>
<dbReference type="OrthoDB" id="16464at2759"/>
<dbReference type="Gene3D" id="3.40.50.720">
    <property type="entry name" value="NAD(P)-binding Rossmann-like Domain"/>
    <property type="match status" value="1"/>
</dbReference>
<evidence type="ECO:0000313" key="1">
    <source>
        <dbReference type="EMBL" id="KIO26123.1"/>
    </source>
</evidence>
<reference evidence="1 2" key="1">
    <citation type="submission" date="2014-04" db="EMBL/GenBank/DDBJ databases">
        <authorList>
            <consortium name="DOE Joint Genome Institute"/>
            <person name="Kuo A."/>
            <person name="Girlanda M."/>
            <person name="Perotto S."/>
            <person name="Kohler A."/>
            <person name="Nagy L.G."/>
            <person name="Floudas D."/>
            <person name="Copeland A."/>
            <person name="Barry K.W."/>
            <person name="Cichocki N."/>
            <person name="Veneault-Fourrey C."/>
            <person name="LaButti K."/>
            <person name="Lindquist E.A."/>
            <person name="Lipzen A."/>
            <person name="Lundell T."/>
            <person name="Morin E."/>
            <person name="Murat C."/>
            <person name="Sun H."/>
            <person name="Tunlid A."/>
            <person name="Henrissat B."/>
            <person name="Grigoriev I.V."/>
            <person name="Hibbett D.S."/>
            <person name="Martin F."/>
            <person name="Nordberg H.P."/>
            <person name="Cantor M.N."/>
            <person name="Hua S.X."/>
        </authorList>
    </citation>
    <scope>NUCLEOTIDE SEQUENCE [LARGE SCALE GENOMIC DNA]</scope>
    <source>
        <strain evidence="1 2">MUT 4182</strain>
    </source>
</reference>
<dbReference type="HOGENOM" id="CLU_045030_0_0_1"/>
<name>A0A0C3KXI2_9AGAM</name>
<gene>
    <name evidence="1" type="ORF">M407DRAFT_235671</name>
</gene>
<dbReference type="SUPFAM" id="SSF51735">
    <property type="entry name" value="NAD(P)-binding Rossmann-fold domains"/>
    <property type="match status" value="1"/>
</dbReference>